<evidence type="ECO:0000313" key="1">
    <source>
        <dbReference type="EMBL" id="TPG19403.1"/>
    </source>
</evidence>
<organism evidence="1 2">
    <name type="scientific">Pedococcus bigeumensis</name>
    <dbReference type="NCBI Taxonomy" id="433644"/>
    <lineage>
        <taxon>Bacteria</taxon>
        <taxon>Bacillati</taxon>
        <taxon>Actinomycetota</taxon>
        <taxon>Actinomycetes</taxon>
        <taxon>Micrococcales</taxon>
        <taxon>Intrasporangiaceae</taxon>
        <taxon>Pedococcus</taxon>
    </lineage>
</organism>
<evidence type="ECO:0000313" key="2">
    <source>
        <dbReference type="Proteomes" id="UP000317722"/>
    </source>
</evidence>
<gene>
    <name evidence="1" type="ORF">EAH86_02655</name>
</gene>
<dbReference type="InterPro" id="IPR003615">
    <property type="entry name" value="HNH_nuc"/>
</dbReference>
<keyword evidence="2" id="KW-1185">Reference proteome</keyword>
<dbReference type="GO" id="GO:0004519">
    <property type="term" value="F:endonuclease activity"/>
    <property type="evidence" value="ECO:0007669"/>
    <property type="project" value="UniProtKB-KW"/>
</dbReference>
<name>A0A502D2T9_9MICO</name>
<sequence length="172" mass="19312">MGTRHRKYTPELLQEAVDACDSVMGVLRFLGMPQAGGTHAHISRKIREFGIDTSHFDRHRRGGGHNRLTPAQILREVPFGSRRMRPEFLRRALIETGVPYRCALCDLSNNWQELPLTLHVDHISGDFHDNRIENVRFLCPNCHAQTPNFAGRGKGGYRHGAGEGALFEDGSA</sequence>
<keyword evidence="1" id="KW-0540">Nuclease</keyword>
<protein>
    <submittedName>
        <fullName evidence="1">HNH endonuclease</fullName>
    </submittedName>
</protein>
<dbReference type="AlphaFoldDB" id="A0A502D2T9"/>
<dbReference type="CDD" id="cd00085">
    <property type="entry name" value="HNHc"/>
    <property type="match status" value="1"/>
</dbReference>
<dbReference type="Proteomes" id="UP000317722">
    <property type="component" value="Unassembled WGS sequence"/>
</dbReference>
<comment type="caution">
    <text evidence="1">The sequence shown here is derived from an EMBL/GenBank/DDBJ whole genome shotgun (WGS) entry which is preliminary data.</text>
</comment>
<keyword evidence="1" id="KW-0378">Hydrolase</keyword>
<dbReference type="EMBL" id="RCZM01000001">
    <property type="protein sequence ID" value="TPG19403.1"/>
    <property type="molecule type" value="Genomic_DNA"/>
</dbReference>
<accession>A0A502D2T9</accession>
<proteinExistence type="predicted"/>
<reference evidence="1 2" key="1">
    <citation type="journal article" date="2019" name="Environ. Microbiol.">
        <title>Species interactions and distinct microbial communities in high Arctic permafrost affected cryosols are associated with the CH4 and CO2 gas fluxes.</title>
        <authorList>
            <person name="Altshuler I."/>
            <person name="Hamel J."/>
            <person name="Turney S."/>
            <person name="Magnuson E."/>
            <person name="Levesque R."/>
            <person name="Greer C."/>
            <person name="Whyte L.G."/>
        </authorList>
    </citation>
    <scope>NUCLEOTIDE SEQUENCE [LARGE SCALE GENOMIC DNA]</scope>
    <source>
        <strain evidence="1 2">S9.3A</strain>
    </source>
</reference>
<keyword evidence="1" id="KW-0255">Endonuclease</keyword>
<dbReference type="OrthoDB" id="3357452at2"/>